<name>A0ABV5T4X2_9ACTN</name>
<comment type="caution">
    <text evidence="2">The sequence shown here is derived from an EMBL/GenBank/DDBJ whole genome shotgun (WGS) entry which is preliminary data.</text>
</comment>
<evidence type="ECO:0000256" key="1">
    <source>
        <dbReference type="SAM" id="MobiDB-lite"/>
    </source>
</evidence>
<dbReference type="RefSeq" id="WP_344746187.1">
    <property type="nucleotide sequence ID" value="NZ_BAAAWW010000086.1"/>
</dbReference>
<protein>
    <submittedName>
        <fullName evidence="2">Uncharacterized protein</fullName>
    </submittedName>
</protein>
<proteinExistence type="predicted"/>
<dbReference type="EMBL" id="JBHMBS010000001">
    <property type="protein sequence ID" value="MFB9674135.1"/>
    <property type="molecule type" value="Genomic_DNA"/>
</dbReference>
<dbReference type="Proteomes" id="UP001589610">
    <property type="component" value="Unassembled WGS sequence"/>
</dbReference>
<keyword evidence="3" id="KW-1185">Reference proteome</keyword>
<organism evidence="2 3">
    <name type="scientific">Streptosporangium vulgare</name>
    <dbReference type="NCBI Taxonomy" id="46190"/>
    <lineage>
        <taxon>Bacteria</taxon>
        <taxon>Bacillati</taxon>
        <taxon>Actinomycetota</taxon>
        <taxon>Actinomycetes</taxon>
        <taxon>Streptosporangiales</taxon>
        <taxon>Streptosporangiaceae</taxon>
        <taxon>Streptosporangium</taxon>
    </lineage>
</organism>
<sequence>MSTLVNLLPDDRSPVASVTAVVADGSERRLRRAVEPLLRVGATLGQHAEIIPYSSLMSTAHLHANVGHPRRSRAVPGETPRPTRPATTG</sequence>
<evidence type="ECO:0000313" key="2">
    <source>
        <dbReference type="EMBL" id="MFB9674135.1"/>
    </source>
</evidence>
<reference evidence="2 3" key="1">
    <citation type="submission" date="2024-09" db="EMBL/GenBank/DDBJ databases">
        <authorList>
            <person name="Sun Q."/>
            <person name="Mori K."/>
        </authorList>
    </citation>
    <scope>NUCLEOTIDE SEQUENCE [LARGE SCALE GENOMIC DNA]</scope>
    <source>
        <strain evidence="2 3">JCM 3028</strain>
    </source>
</reference>
<evidence type="ECO:0000313" key="3">
    <source>
        <dbReference type="Proteomes" id="UP001589610"/>
    </source>
</evidence>
<gene>
    <name evidence="2" type="ORF">ACFFRH_01435</name>
</gene>
<accession>A0ABV5T4X2</accession>
<feature type="region of interest" description="Disordered" evidence="1">
    <location>
        <begin position="64"/>
        <end position="89"/>
    </location>
</feature>